<name>A0A1I9WL26_NILLU</name>
<dbReference type="PANTHER" id="PTHR11559">
    <property type="entry name" value="CARBOXYLESTERASE"/>
    <property type="match status" value="1"/>
</dbReference>
<evidence type="ECO:0000256" key="2">
    <source>
        <dbReference type="SAM" id="SignalP"/>
    </source>
</evidence>
<organism evidence="4">
    <name type="scientific">Nilaparvata lugens</name>
    <name type="common">Brown planthopper</name>
    <dbReference type="NCBI Taxonomy" id="108931"/>
    <lineage>
        <taxon>Eukaryota</taxon>
        <taxon>Metazoa</taxon>
        <taxon>Ecdysozoa</taxon>
        <taxon>Arthropoda</taxon>
        <taxon>Hexapoda</taxon>
        <taxon>Insecta</taxon>
        <taxon>Pterygota</taxon>
        <taxon>Neoptera</taxon>
        <taxon>Paraneoptera</taxon>
        <taxon>Hemiptera</taxon>
        <taxon>Auchenorrhyncha</taxon>
        <taxon>Fulgoroidea</taxon>
        <taxon>Delphacidae</taxon>
        <taxon>Delphacinae</taxon>
        <taxon>Nilaparvata</taxon>
    </lineage>
</organism>
<dbReference type="InterPro" id="IPR029058">
    <property type="entry name" value="AB_hydrolase_fold"/>
</dbReference>
<keyword evidence="1" id="KW-0325">Glycoprotein</keyword>
<dbReference type="InterPro" id="IPR002018">
    <property type="entry name" value="CarbesteraseB"/>
</dbReference>
<feature type="chain" id="PRO_5009605813" evidence="2">
    <location>
        <begin position="18"/>
        <end position="705"/>
    </location>
</feature>
<dbReference type="Pfam" id="PF00135">
    <property type="entry name" value="COesterase"/>
    <property type="match status" value="1"/>
</dbReference>
<dbReference type="EMBL" id="KU932210">
    <property type="protein sequence ID" value="APA33846.1"/>
    <property type="molecule type" value="mRNA"/>
</dbReference>
<feature type="domain" description="Carboxylesterase type B" evidence="3">
    <location>
        <begin position="67"/>
        <end position="571"/>
    </location>
</feature>
<dbReference type="AlphaFoldDB" id="A0A1I9WL26"/>
<evidence type="ECO:0000256" key="1">
    <source>
        <dbReference type="ARBA" id="ARBA00023180"/>
    </source>
</evidence>
<dbReference type="Gene3D" id="3.40.50.1820">
    <property type="entry name" value="alpha/beta hydrolase"/>
    <property type="match status" value="1"/>
</dbReference>
<accession>A0A1I9WL26</accession>
<dbReference type="SUPFAM" id="SSF53474">
    <property type="entry name" value="alpha/beta-Hydrolases"/>
    <property type="match status" value="1"/>
</dbReference>
<evidence type="ECO:0000313" key="4">
    <source>
        <dbReference type="EMBL" id="APA33846.1"/>
    </source>
</evidence>
<evidence type="ECO:0000259" key="3">
    <source>
        <dbReference type="Pfam" id="PF00135"/>
    </source>
</evidence>
<proteinExistence type="evidence at transcript level"/>
<dbReference type="OrthoDB" id="19653at2759"/>
<sequence length="705" mass="81405">MLWTVFVLPVLISMVHGEEKNATNATNTTDDDDDDVDALFQLLDYREKERYNRTELTDSDIDALVKTKITIDSGDLYGNVFEFVGGEIYQAWTDIPYAYPPVGDRRFKYADPDIKWSTPRNVSAKLPEQCLQYNFIPNIPNRYVGSEEACLMLTVYRYLGSYFEHKWLTEKDPGAAKLFHVVVLLHPGTFMYDFPFDGRRFAANLCCENIIVVVVNYRLGHLGFLAMGNNPKAPPANLGLFDQVTAMKWVQRNIPHFLGDPNKITLVGVAAGAAAVQLHLLSRKSFHFHQAMSFGGSALVPWALGSNVAAKSYHYVFNNLKCRRILMSEIRDCLANLTFFDDIKNVLHPYNQHAISYAYQNMPMSPFGPVVDENFLEEDPLIMLRAGAVRTIPYVLSFTDAAGLLPAAQLWDKPILEDRVNTYWNLEMGAYALDYNHTMYDKLKPKFSERTREFYYPILPGHQKSLFDDFNAFVKMLTDRLYTTGIVEAARLQGFANISQPTWVYRFSYQGEFSFSDVLFGSRQLWGPPVGDDFMTYIANQYPLRHRKDINMGILMKHLFISFIFEGVPSVPRELFDKLHLKRKNDQIALKDTRTYFHTNQGYIRANRKASYITTYNHILRKNYSSRTVHSNNVGRGKYWRRAPILHPGVFTEDRSYYKEYFQQYAWDKFPDIDSVLKLIDGKINISDSKLFDYNPLEDDDYIAF</sequence>
<reference evidence="4" key="1">
    <citation type="journal article" date="2016" name="BMC Genomics">
        <title>Seminal fluid protein genes of the brown planthopper, Nilaparvata lugens.</title>
        <authorList>
            <person name="Yu B."/>
            <person name="Li D.T."/>
            <person name="Lu J.B."/>
            <person name="Zhang W.X."/>
            <person name="Zhang C.X."/>
        </authorList>
    </citation>
    <scope>NUCLEOTIDE SEQUENCE</scope>
    <source>
        <strain evidence="4">NlSFP_secreted_comp35955</strain>
    </source>
</reference>
<feature type="signal peptide" evidence="2">
    <location>
        <begin position="1"/>
        <end position="17"/>
    </location>
</feature>
<dbReference type="InterPro" id="IPR050309">
    <property type="entry name" value="Type-B_Carboxylest/Lipase"/>
</dbReference>
<keyword evidence="2" id="KW-0732">Signal</keyword>
<protein>
    <submittedName>
        <fullName evidence="4">Seminal fluid protein</fullName>
    </submittedName>
</protein>